<dbReference type="RefSeq" id="WP_278059192.1">
    <property type="nucleotide sequence ID" value="NZ_CP121247.1"/>
</dbReference>
<dbReference type="Gene3D" id="3.50.30.10">
    <property type="entry name" value="Phosphohistidine domain"/>
    <property type="match status" value="1"/>
</dbReference>
<dbReference type="Pfam" id="PF00381">
    <property type="entry name" value="PTS-HPr"/>
    <property type="match status" value="1"/>
</dbReference>
<evidence type="ECO:0000256" key="7">
    <source>
        <dbReference type="ARBA" id="ARBA00022679"/>
    </source>
</evidence>
<dbReference type="Proteomes" id="UP001235966">
    <property type="component" value="Unassembled WGS sequence"/>
</dbReference>
<protein>
    <recommendedName>
        <fullName evidence="6">Phosphocarrier protein HPr</fullName>
        <ecNumber evidence="5">2.7.1.121</ecNumber>
    </recommendedName>
</protein>
<dbReference type="SUPFAM" id="SSF47831">
    <property type="entry name" value="Enzyme I of the PEP:sugar phosphotransferase system HPr-binding (sub)domain"/>
    <property type="match status" value="1"/>
</dbReference>
<dbReference type="CDD" id="cd00367">
    <property type="entry name" value="PTS-HPr_like"/>
    <property type="match status" value="1"/>
</dbReference>
<accession>A0ABT9NCR9</accession>
<evidence type="ECO:0000313" key="12">
    <source>
        <dbReference type="EMBL" id="MDP9801300.1"/>
    </source>
</evidence>
<dbReference type="SUPFAM" id="SSF53062">
    <property type="entry name" value="PTS system fructose IIA component-like"/>
    <property type="match status" value="1"/>
</dbReference>
<dbReference type="NCBIfam" id="TIGR02364">
    <property type="entry name" value="dha_pts"/>
    <property type="match status" value="1"/>
</dbReference>
<dbReference type="PANTHER" id="PTHR38594">
    <property type="entry name" value="PEP-DEPENDENT DIHYDROXYACETONE KINASE, PHOSPHORYL DONOR SUBUNIT DHAM"/>
    <property type="match status" value="1"/>
</dbReference>
<evidence type="ECO:0000256" key="8">
    <source>
        <dbReference type="ARBA" id="ARBA00046577"/>
    </source>
</evidence>
<dbReference type="InterPro" id="IPR004701">
    <property type="entry name" value="PTS_EIIA_man-typ"/>
</dbReference>
<comment type="caution">
    <text evidence="12">The sequence shown here is derived from an EMBL/GenBank/DDBJ whole genome shotgun (WGS) entry which is preliminary data.</text>
</comment>
<comment type="similarity">
    <text evidence="4">Belongs to the PEP-utilizing enzyme family.</text>
</comment>
<comment type="catalytic activity">
    <reaction evidence="1">
        <text>dihydroxyacetone + phosphoenolpyruvate = dihydroxyacetone phosphate + pyruvate</text>
        <dbReference type="Rhea" id="RHEA:18381"/>
        <dbReference type="ChEBI" id="CHEBI:15361"/>
        <dbReference type="ChEBI" id="CHEBI:16016"/>
        <dbReference type="ChEBI" id="CHEBI:57642"/>
        <dbReference type="ChEBI" id="CHEBI:58702"/>
        <dbReference type="EC" id="2.7.1.121"/>
    </reaction>
</comment>
<feature type="region of interest" description="Disordered" evidence="9">
    <location>
        <begin position="242"/>
        <end position="275"/>
    </location>
</feature>
<evidence type="ECO:0000256" key="6">
    <source>
        <dbReference type="ARBA" id="ARBA00020422"/>
    </source>
</evidence>
<evidence type="ECO:0000259" key="10">
    <source>
        <dbReference type="PROSITE" id="PS51096"/>
    </source>
</evidence>
<evidence type="ECO:0000256" key="1">
    <source>
        <dbReference type="ARBA" id="ARBA00001113"/>
    </source>
</evidence>
<proteinExistence type="inferred from homology"/>
<comment type="subunit">
    <text evidence="8">Homodimer. The dihydroxyacetone kinase complex is composed of a homodimer of DhaM, a homodimer of DhaK and the subunit DhaL.</text>
</comment>
<evidence type="ECO:0000256" key="9">
    <source>
        <dbReference type="SAM" id="MobiDB-lite"/>
    </source>
</evidence>
<dbReference type="InterPro" id="IPR008731">
    <property type="entry name" value="PTS_EIN"/>
</dbReference>
<dbReference type="PROSITE" id="PS00369">
    <property type="entry name" value="PTS_HPR_HIS"/>
    <property type="match status" value="1"/>
</dbReference>
<dbReference type="PANTHER" id="PTHR38594:SF1">
    <property type="entry name" value="PEP-DEPENDENT DIHYDROXYACETONE KINASE, PHOSPHORYL DONOR SUBUNIT DHAM"/>
    <property type="match status" value="1"/>
</dbReference>
<dbReference type="SUPFAM" id="SSF52009">
    <property type="entry name" value="Phosphohistidine domain"/>
    <property type="match status" value="1"/>
</dbReference>
<dbReference type="Gene3D" id="3.30.1340.10">
    <property type="entry name" value="HPr-like"/>
    <property type="match status" value="1"/>
</dbReference>
<dbReference type="EC" id="2.7.1.121" evidence="5"/>
<reference evidence="12 13" key="1">
    <citation type="submission" date="2023-07" db="EMBL/GenBank/DDBJ databases">
        <title>Sequencing the genomes of 1000 actinobacteria strains.</title>
        <authorList>
            <person name="Klenk H.-P."/>
        </authorList>
    </citation>
    <scope>NUCLEOTIDE SEQUENCE [LARGE SCALE GENOMIC DNA]</scope>
    <source>
        <strain evidence="12 13">DSM 102162</strain>
    </source>
</reference>
<sequence>MSVGIVVVSHSHALAGAAIELANEMVPEDRRPMVVNAGGLDEETFGTDAMTVMSAIEEADSPDGVLVLMDLGSAVLSAQMSLEFVDPEVAERVTLTAAPLVEGLVAAVVTASTGASREQVAREATRALTAKAEAVGDDVGAEAVDEAGSGDAWDAVGEVTLGDPAGIHARPAARLVAIVGGAGVRAELESAGQRAAADSISELVALPGRGGAVVQVRVAGENAQAGLTQIIEFLESVPAQETGAPASADGHAGAGHSPGEEEPGADGTETGAPASDNAEVTDVAELAETTVFVVSRRVDAAEHSASADEEARVESATAQVSAYLASLGERTHVEIFQAQAALLTDRAITKKIAALLAEGSNALDAVSEAFGAAAEKFAALPDPYLAARSEDVRELGALTMQALAGAELGLEIPHGATVMVPELDAATAAEAAFAGARAILTSAGESSGHGTIIARDHEIPVIPAVPRNW</sequence>
<evidence type="ECO:0000313" key="13">
    <source>
        <dbReference type="Proteomes" id="UP001235966"/>
    </source>
</evidence>
<feature type="compositionally biased region" description="Low complexity" evidence="9">
    <location>
        <begin position="243"/>
        <end position="257"/>
    </location>
</feature>
<dbReference type="Gene3D" id="1.10.274.10">
    <property type="entry name" value="PtsI, HPr-binding domain"/>
    <property type="match status" value="1"/>
</dbReference>
<comment type="function">
    <text evidence="3">General (non sugar-specific) component of the phosphoenolpyruvate-dependent sugar phosphotransferase system (sugar PTS). This major carbohydrate active-transport system catalyzes the phosphorylation of incoming sugar substrates concomitantly with their translocation across the cell membrane. The phosphoryl group from phosphoenolpyruvate (PEP) is transferred to the phosphoryl carrier protein HPr by enzyme I. Phospho-HPr then transfers it to the PTS EIIA domain.</text>
</comment>
<keyword evidence="7" id="KW-0808">Transferase</keyword>
<dbReference type="GO" id="GO:0016301">
    <property type="term" value="F:kinase activity"/>
    <property type="evidence" value="ECO:0007669"/>
    <property type="project" value="UniProtKB-KW"/>
</dbReference>
<dbReference type="InterPro" id="IPR039643">
    <property type="entry name" value="DhaM"/>
</dbReference>
<dbReference type="InterPro" id="IPR012844">
    <property type="entry name" value="DhaM_N"/>
</dbReference>
<evidence type="ECO:0000259" key="11">
    <source>
        <dbReference type="PROSITE" id="PS51350"/>
    </source>
</evidence>
<dbReference type="InterPro" id="IPR000032">
    <property type="entry name" value="HPr-like"/>
</dbReference>
<dbReference type="InterPro" id="IPR036637">
    <property type="entry name" value="Phosphohistidine_dom_sf"/>
</dbReference>
<dbReference type="InterPro" id="IPR036618">
    <property type="entry name" value="PtsI_HPr-bd_sf"/>
</dbReference>
<dbReference type="InterPro" id="IPR036662">
    <property type="entry name" value="PTS_EIIA_man-typ_sf"/>
</dbReference>
<organism evidence="12 13">
    <name type="scientific">Arcanobacterium wilhelmae</name>
    <dbReference type="NCBI Taxonomy" id="1803177"/>
    <lineage>
        <taxon>Bacteria</taxon>
        <taxon>Bacillati</taxon>
        <taxon>Actinomycetota</taxon>
        <taxon>Actinomycetes</taxon>
        <taxon>Actinomycetales</taxon>
        <taxon>Actinomycetaceae</taxon>
        <taxon>Arcanobacterium</taxon>
    </lineage>
</organism>
<evidence type="ECO:0000256" key="5">
    <source>
        <dbReference type="ARBA" id="ARBA00012095"/>
    </source>
</evidence>
<keyword evidence="13" id="KW-1185">Reference proteome</keyword>
<dbReference type="EMBL" id="JAUSQW010000001">
    <property type="protein sequence ID" value="MDP9801300.1"/>
    <property type="molecule type" value="Genomic_DNA"/>
</dbReference>
<gene>
    <name evidence="12" type="ORF">J2S49_001376</name>
</gene>
<dbReference type="SUPFAM" id="SSF55594">
    <property type="entry name" value="HPr-like"/>
    <property type="match status" value="1"/>
</dbReference>
<dbReference type="InterPro" id="IPR035895">
    <property type="entry name" value="HPr-like_sf"/>
</dbReference>
<evidence type="ECO:0000256" key="3">
    <source>
        <dbReference type="ARBA" id="ARBA00003681"/>
    </source>
</evidence>
<comment type="function">
    <text evidence="2">Component of the dihydroxyacetone kinase complex, which is responsible for the phosphoenolpyruvate (PEP)-dependent phosphorylation of dihydroxyacetone. DhaM serves as the phosphoryl donor. Is phosphorylated by phosphoenolpyruvate in an EI- and HPr-dependent reaction, and a phosphorelay system on histidine residues finally leads to phosphoryl transfer to DhaL and dihydroxyacetone.</text>
</comment>
<evidence type="ECO:0000256" key="2">
    <source>
        <dbReference type="ARBA" id="ARBA00002788"/>
    </source>
</evidence>
<name>A0ABT9NCR9_9ACTO</name>
<dbReference type="PROSITE" id="PS51096">
    <property type="entry name" value="PTS_EIIA_TYPE_4"/>
    <property type="match status" value="1"/>
</dbReference>
<keyword evidence="12" id="KW-0418">Kinase</keyword>
<dbReference type="Pfam" id="PF03610">
    <property type="entry name" value="EIIA-man"/>
    <property type="match status" value="1"/>
</dbReference>
<dbReference type="PROSITE" id="PS51350">
    <property type="entry name" value="PTS_HPR_DOM"/>
    <property type="match status" value="1"/>
</dbReference>
<feature type="domain" description="PTS EIIA type-4" evidence="10">
    <location>
        <begin position="2"/>
        <end position="135"/>
    </location>
</feature>
<dbReference type="InterPro" id="IPR001020">
    <property type="entry name" value="PTS_HPr_His_P_site"/>
</dbReference>
<dbReference type="Gene3D" id="3.40.50.510">
    <property type="entry name" value="Phosphotransferase system, mannose-type IIA component"/>
    <property type="match status" value="1"/>
</dbReference>
<dbReference type="Pfam" id="PF05524">
    <property type="entry name" value="PEP-utilisers_N"/>
    <property type="match status" value="1"/>
</dbReference>
<feature type="domain" description="HPr" evidence="11">
    <location>
        <begin position="154"/>
        <end position="242"/>
    </location>
</feature>
<evidence type="ECO:0000256" key="4">
    <source>
        <dbReference type="ARBA" id="ARBA00007837"/>
    </source>
</evidence>